<evidence type="ECO:0000256" key="3">
    <source>
        <dbReference type="ARBA" id="ARBA00022692"/>
    </source>
</evidence>
<keyword evidence="2" id="KW-1003">Cell membrane</keyword>
<evidence type="ECO:0000313" key="9">
    <source>
        <dbReference type="Proteomes" id="UP001596170"/>
    </source>
</evidence>
<dbReference type="RefSeq" id="WP_377732851.1">
    <property type="nucleotide sequence ID" value="NZ_JBHSRI010000003.1"/>
</dbReference>
<evidence type="ECO:0000259" key="7">
    <source>
        <dbReference type="Pfam" id="PF00482"/>
    </source>
</evidence>
<proteinExistence type="predicted"/>
<evidence type="ECO:0000256" key="5">
    <source>
        <dbReference type="ARBA" id="ARBA00023136"/>
    </source>
</evidence>
<dbReference type="Proteomes" id="UP001596170">
    <property type="component" value="Unassembled WGS sequence"/>
</dbReference>
<evidence type="ECO:0000256" key="2">
    <source>
        <dbReference type="ARBA" id="ARBA00022475"/>
    </source>
</evidence>
<organism evidence="8 9">
    <name type="scientific">Paenisporosarcina macmurdoensis</name>
    <dbReference type="NCBI Taxonomy" id="212659"/>
    <lineage>
        <taxon>Bacteria</taxon>
        <taxon>Bacillati</taxon>
        <taxon>Bacillota</taxon>
        <taxon>Bacilli</taxon>
        <taxon>Bacillales</taxon>
        <taxon>Caryophanaceae</taxon>
        <taxon>Paenisporosarcina</taxon>
    </lineage>
</organism>
<dbReference type="InterPro" id="IPR018076">
    <property type="entry name" value="T2SS_GspF_dom"/>
</dbReference>
<dbReference type="Pfam" id="PF00482">
    <property type="entry name" value="T2SSF"/>
    <property type="match status" value="1"/>
</dbReference>
<protein>
    <submittedName>
        <fullName evidence="8">Type II secretion system F family protein</fullName>
    </submittedName>
</protein>
<dbReference type="EMBL" id="JBHSRI010000003">
    <property type="protein sequence ID" value="MFC6038753.1"/>
    <property type="molecule type" value="Genomic_DNA"/>
</dbReference>
<feature type="transmembrane region" description="Helical" evidence="6">
    <location>
        <begin position="295"/>
        <end position="314"/>
    </location>
</feature>
<feature type="transmembrane region" description="Helical" evidence="6">
    <location>
        <begin position="265"/>
        <end position="283"/>
    </location>
</feature>
<feature type="domain" description="Type II secretion system protein GspF" evidence="7">
    <location>
        <begin position="155"/>
        <end position="278"/>
    </location>
</feature>
<evidence type="ECO:0000256" key="6">
    <source>
        <dbReference type="SAM" id="Phobius"/>
    </source>
</evidence>
<sequence length="322" mass="36908">MTNHIIYLLLLTFFTTTVIFKFALSQLFEKTKYEKRLTKYIDINDYRRSKKDKEAPQYLENSSLKIISKGIESVVNLSKHEQLLTQSGVRRSLIELFIGRVMLFIICLLIGYFLEVHVIFTIMGGIIGFHLPIIYVKKKRKKRLQMASNQLGEALGTMANSLRAGFSFMQTLNMVAKEVEEPLGPEFLKALQEINYGITVEEAFHNLLERLPDKELEIVLNTLIIQRATGGNLAVLLETMQETIFDRSRVKDEVKTLTAQGKMSAMIITILPLALALYLKFVNPEYFQLLFTHPLGWAMVIMGSISIMLGWFFISKIVQIEV</sequence>
<name>A0ABW1L608_9BACL</name>
<keyword evidence="4 6" id="KW-1133">Transmembrane helix</keyword>
<gene>
    <name evidence="8" type="ORF">ACFPYN_04700</name>
</gene>
<reference evidence="9" key="1">
    <citation type="journal article" date="2019" name="Int. J. Syst. Evol. Microbiol.">
        <title>The Global Catalogue of Microorganisms (GCM) 10K type strain sequencing project: providing services to taxonomists for standard genome sequencing and annotation.</title>
        <authorList>
            <consortium name="The Broad Institute Genomics Platform"/>
            <consortium name="The Broad Institute Genome Sequencing Center for Infectious Disease"/>
            <person name="Wu L."/>
            <person name="Ma J."/>
        </authorList>
    </citation>
    <scope>NUCLEOTIDE SEQUENCE [LARGE SCALE GENOMIC DNA]</scope>
    <source>
        <strain evidence="9">CCUG 54527</strain>
    </source>
</reference>
<keyword evidence="3 6" id="KW-0812">Transmembrane</keyword>
<dbReference type="PANTHER" id="PTHR35007">
    <property type="entry name" value="INTEGRAL MEMBRANE PROTEIN-RELATED"/>
    <property type="match status" value="1"/>
</dbReference>
<dbReference type="Gene3D" id="1.20.81.30">
    <property type="entry name" value="Type II secretion system (T2SS), domain F"/>
    <property type="match status" value="1"/>
</dbReference>
<keyword evidence="9" id="KW-1185">Reference proteome</keyword>
<evidence type="ECO:0000256" key="1">
    <source>
        <dbReference type="ARBA" id="ARBA00004651"/>
    </source>
</evidence>
<feature type="transmembrane region" description="Helical" evidence="6">
    <location>
        <begin position="118"/>
        <end position="136"/>
    </location>
</feature>
<accession>A0ABW1L608</accession>
<evidence type="ECO:0000256" key="4">
    <source>
        <dbReference type="ARBA" id="ARBA00022989"/>
    </source>
</evidence>
<comment type="caution">
    <text evidence="8">The sequence shown here is derived from an EMBL/GenBank/DDBJ whole genome shotgun (WGS) entry which is preliminary data.</text>
</comment>
<feature type="transmembrane region" description="Helical" evidence="6">
    <location>
        <begin position="6"/>
        <end position="28"/>
    </location>
</feature>
<keyword evidence="5 6" id="KW-0472">Membrane</keyword>
<evidence type="ECO:0000313" key="8">
    <source>
        <dbReference type="EMBL" id="MFC6038753.1"/>
    </source>
</evidence>
<dbReference type="PANTHER" id="PTHR35007:SF1">
    <property type="entry name" value="PILUS ASSEMBLY PROTEIN"/>
    <property type="match status" value="1"/>
</dbReference>
<dbReference type="InterPro" id="IPR042094">
    <property type="entry name" value="T2SS_GspF_sf"/>
</dbReference>
<feature type="transmembrane region" description="Helical" evidence="6">
    <location>
        <begin position="93"/>
        <end position="112"/>
    </location>
</feature>
<comment type="subcellular location">
    <subcellularLocation>
        <location evidence="1">Cell membrane</location>
        <topology evidence="1">Multi-pass membrane protein</topology>
    </subcellularLocation>
</comment>